<reference evidence="1 2" key="1">
    <citation type="journal article" date="2018" name="PLoS Genet.">
        <title>Population sequencing reveals clonal diversity and ancestral inbreeding in the grapevine cultivar Chardonnay.</title>
        <authorList>
            <person name="Roach M.J."/>
            <person name="Johnson D.L."/>
            <person name="Bohlmann J."/>
            <person name="van Vuuren H.J."/>
            <person name="Jones S.J."/>
            <person name="Pretorius I.S."/>
            <person name="Schmidt S.A."/>
            <person name="Borneman A.R."/>
        </authorList>
    </citation>
    <scope>NUCLEOTIDE SEQUENCE [LARGE SCALE GENOMIC DNA]</scope>
    <source>
        <strain evidence="2">cv. Chardonnay</strain>
        <tissue evidence="1">Leaf</tissue>
    </source>
</reference>
<evidence type="ECO:0000313" key="2">
    <source>
        <dbReference type="Proteomes" id="UP000288805"/>
    </source>
</evidence>
<sequence>MDHVEPNEGVDDDINERFPYDQLFAVEEVPWYANIVNYLAKKILPPELTYQMRKKFFLYLKYYIWDDHFLYKQCSDKIIRRCVPEEEMASILHHCHSCEVRGHFGAIKTIAKVLQS</sequence>
<dbReference type="Gene3D" id="1.10.340.70">
    <property type="match status" value="1"/>
</dbReference>
<gene>
    <name evidence="1" type="ORF">CK203_110264</name>
</gene>
<organism evidence="1 2">
    <name type="scientific">Vitis vinifera</name>
    <name type="common">Grape</name>
    <dbReference type="NCBI Taxonomy" id="29760"/>
    <lineage>
        <taxon>Eukaryota</taxon>
        <taxon>Viridiplantae</taxon>
        <taxon>Streptophyta</taxon>
        <taxon>Embryophyta</taxon>
        <taxon>Tracheophyta</taxon>
        <taxon>Spermatophyta</taxon>
        <taxon>Magnoliopsida</taxon>
        <taxon>eudicotyledons</taxon>
        <taxon>Gunneridae</taxon>
        <taxon>Pentapetalae</taxon>
        <taxon>rosids</taxon>
        <taxon>Vitales</taxon>
        <taxon>Vitaceae</taxon>
        <taxon>Viteae</taxon>
        <taxon>Vitis</taxon>
    </lineage>
</organism>
<name>A0A438CFI5_VITVI</name>
<dbReference type="Proteomes" id="UP000288805">
    <property type="component" value="Unassembled WGS sequence"/>
</dbReference>
<accession>A0A438CFI5</accession>
<evidence type="ECO:0008006" key="3">
    <source>
        <dbReference type="Google" id="ProtNLM"/>
    </source>
</evidence>
<comment type="caution">
    <text evidence="1">The sequence shown here is derived from an EMBL/GenBank/DDBJ whole genome shotgun (WGS) entry which is preliminary data.</text>
</comment>
<evidence type="ECO:0000313" key="1">
    <source>
        <dbReference type="EMBL" id="RVW21983.1"/>
    </source>
</evidence>
<dbReference type="AlphaFoldDB" id="A0A438CFI5"/>
<protein>
    <recommendedName>
        <fullName evidence="3">Integrase zinc-binding domain-containing protein</fullName>
    </recommendedName>
</protein>
<dbReference type="EMBL" id="QGNW01002257">
    <property type="protein sequence ID" value="RVW21983.1"/>
    <property type="molecule type" value="Genomic_DNA"/>
</dbReference>
<proteinExistence type="predicted"/>